<dbReference type="Pfam" id="PF04964">
    <property type="entry name" value="Flp_Fap"/>
    <property type="match status" value="1"/>
</dbReference>
<dbReference type="InterPro" id="IPR007047">
    <property type="entry name" value="Flp_Fap"/>
</dbReference>
<protein>
    <submittedName>
        <fullName evidence="2">Flp family type IVb pilin</fullName>
    </submittedName>
</protein>
<evidence type="ECO:0000256" key="1">
    <source>
        <dbReference type="SAM" id="Phobius"/>
    </source>
</evidence>
<sequence>MVSGRVPRRQRRDEHGASAVEYALLISGVAVVLVLVVFSFGGVVKGIFSKTCSSVQTRASTTQTCS</sequence>
<dbReference type="EMBL" id="RDBE01000007">
    <property type="protein sequence ID" value="RLV49144.1"/>
    <property type="molecule type" value="Genomic_DNA"/>
</dbReference>
<organism evidence="2 3">
    <name type="scientific">Nocardioides mangrovicus</name>
    <dbReference type="NCBI Taxonomy" id="2478913"/>
    <lineage>
        <taxon>Bacteria</taxon>
        <taxon>Bacillati</taxon>
        <taxon>Actinomycetota</taxon>
        <taxon>Actinomycetes</taxon>
        <taxon>Propionibacteriales</taxon>
        <taxon>Nocardioidaceae</taxon>
        <taxon>Nocardioides</taxon>
    </lineage>
</organism>
<gene>
    <name evidence="2" type="ORF">D9V37_11320</name>
</gene>
<feature type="transmembrane region" description="Helical" evidence="1">
    <location>
        <begin position="20"/>
        <end position="44"/>
    </location>
</feature>
<keyword evidence="1" id="KW-0812">Transmembrane</keyword>
<evidence type="ECO:0000313" key="3">
    <source>
        <dbReference type="Proteomes" id="UP000281708"/>
    </source>
</evidence>
<keyword evidence="1" id="KW-1133">Transmembrane helix</keyword>
<evidence type="ECO:0000313" key="2">
    <source>
        <dbReference type="EMBL" id="RLV49144.1"/>
    </source>
</evidence>
<accession>A0A3L8P1W1</accession>
<comment type="caution">
    <text evidence="2">The sequence shown here is derived from an EMBL/GenBank/DDBJ whole genome shotgun (WGS) entry which is preliminary data.</text>
</comment>
<keyword evidence="3" id="KW-1185">Reference proteome</keyword>
<reference evidence="2 3" key="1">
    <citation type="submission" date="2018-10" db="EMBL/GenBank/DDBJ databases">
        <title>Marmoricola sp. 4Q3S-7 whole genome shotgun sequence.</title>
        <authorList>
            <person name="Li F."/>
        </authorList>
    </citation>
    <scope>NUCLEOTIDE SEQUENCE [LARGE SCALE GENOMIC DNA]</scope>
    <source>
        <strain evidence="2 3">4Q3S-7</strain>
    </source>
</reference>
<dbReference type="AlphaFoldDB" id="A0A3L8P1W1"/>
<proteinExistence type="predicted"/>
<dbReference type="Proteomes" id="UP000281708">
    <property type="component" value="Unassembled WGS sequence"/>
</dbReference>
<name>A0A3L8P1W1_9ACTN</name>
<keyword evidence="1" id="KW-0472">Membrane</keyword>